<feature type="transmembrane region" description="Helical" evidence="3">
    <location>
        <begin position="12"/>
        <end position="30"/>
    </location>
</feature>
<proteinExistence type="inferred from homology"/>
<feature type="transmembrane region" description="Helical" evidence="3">
    <location>
        <begin position="149"/>
        <end position="167"/>
    </location>
</feature>
<evidence type="ECO:0000313" key="5">
    <source>
        <dbReference type="Proteomes" id="UP000254777"/>
    </source>
</evidence>
<keyword evidence="2 3" id="KW-0472">Membrane</keyword>
<sequence length="183" mass="19849">MESRIKTMSLTRVALFVALIALGAFIKIPVPNMPFTLQFLFTNLAGIILGSQLGALSVGVYILLGLIGIPVFTGGGGPAYILMPTFGYLIGFVVGTYLGGRYLEINGYSSKNIFISSIINLFFVYLFGMVYYYMISNFYIGTPFSVKNVILYCFLLAVPGDLFLCLVSTISGKKILKALGGAR</sequence>
<evidence type="ECO:0000313" key="4">
    <source>
        <dbReference type="EMBL" id="SUB75283.1"/>
    </source>
</evidence>
<keyword evidence="3" id="KW-0812">Transmembrane</keyword>
<evidence type="ECO:0000256" key="3">
    <source>
        <dbReference type="SAM" id="Phobius"/>
    </source>
</evidence>
<evidence type="ECO:0000256" key="1">
    <source>
        <dbReference type="ARBA" id="ARBA00010692"/>
    </source>
</evidence>
<dbReference type="PANTHER" id="PTHR34295">
    <property type="entry name" value="BIOTIN TRANSPORTER BIOY"/>
    <property type="match status" value="1"/>
</dbReference>
<dbReference type="Gene3D" id="1.10.1760.20">
    <property type="match status" value="1"/>
</dbReference>
<comment type="subcellular location">
    <subcellularLocation>
        <location evidence="2">Cell membrane</location>
        <topology evidence="2">Multi-pass membrane protein</topology>
    </subcellularLocation>
</comment>
<dbReference type="RefSeq" id="WP_245946054.1">
    <property type="nucleotide sequence ID" value="NZ_UGTH01000001.1"/>
</dbReference>
<keyword evidence="2" id="KW-1003">Cell membrane</keyword>
<dbReference type="PIRSF" id="PIRSF016661">
    <property type="entry name" value="BioY"/>
    <property type="match status" value="1"/>
</dbReference>
<gene>
    <name evidence="4" type="primary">bioY</name>
    <name evidence="4" type="ORF">NCTC11088_01072</name>
</gene>
<dbReference type="GO" id="GO:0015225">
    <property type="term" value="F:biotin transmembrane transporter activity"/>
    <property type="evidence" value="ECO:0007669"/>
    <property type="project" value="UniProtKB-UniRule"/>
</dbReference>
<organism evidence="4 5">
    <name type="scientific">Peptoniphilus indolicus</name>
    <dbReference type="NCBI Taxonomy" id="33030"/>
    <lineage>
        <taxon>Bacteria</taxon>
        <taxon>Bacillati</taxon>
        <taxon>Bacillota</taxon>
        <taxon>Tissierellia</taxon>
        <taxon>Tissierellales</taxon>
        <taxon>Peptoniphilaceae</taxon>
        <taxon>Peptoniphilus</taxon>
    </lineage>
</organism>
<protein>
    <recommendedName>
        <fullName evidence="2">Biotin transporter</fullName>
    </recommendedName>
</protein>
<dbReference type="AlphaFoldDB" id="A0A379DDD7"/>
<accession>A0A379DDD7</accession>
<evidence type="ECO:0000256" key="2">
    <source>
        <dbReference type="PIRNR" id="PIRNR016661"/>
    </source>
</evidence>
<feature type="transmembrane region" description="Helical" evidence="3">
    <location>
        <begin position="79"/>
        <end position="100"/>
    </location>
</feature>
<name>A0A379DDD7_9FIRM</name>
<feature type="transmembrane region" description="Helical" evidence="3">
    <location>
        <begin position="42"/>
        <end position="67"/>
    </location>
</feature>
<dbReference type="EMBL" id="UGTH01000001">
    <property type="protein sequence ID" value="SUB75283.1"/>
    <property type="molecule type" value="Genomic_DNA"/>
</dbReference>
<reference evidence="4 5" key="1">
    <citation type="submission" date="2018-06" db="EMBL/GenBank/DDBJ databases">
        <authorList>
            <consortium name="Pathogen Informatics"/>
            <person name="Doyle S."/>
        </authorList>
    </citation>
    <scope>NUCLEOTIDE SEQUENCE [LARGE SCALE GENOMIC DNA]</scope>
    <source>
        <strain evidence="4 5">NCTC11088</strain>
    </source>
</reference>
<comment type="similarity">
    <text evidence="1 2">Belongs to the BioY family.</text>
</comment>
<dbReference type="GO" id="GO:0005886">
    <property type="term" value="C:plasma membrane"/>
    <property type="evidence" value="ECO:0007669"/>
    <property type="project" value="UniProtKB-SubCell"/>
</dbReference>
<dbReference type="InterPro" id="IPR003784">
    <property type="entry name" value="BioY"/>
</dbReference>
<dbReference type="PANTHER" id="PTHR34295:SF1">
    <property type="entry name" value="BIOTIN TRANSPORTER BIOY"/>
    <property type="match status" value="1"/>
</dbReference>
<dbReference type="Pfam" id="PF02632">
    <property type="entry name" value="BioY"/>
    <property type="match status" value="1"/>
</dbReference>
<dbReference type="Proteomes" id="UP000254777">
    <property type="component" value="Unassembled WGS sequence"/>
</dbReference>
<keyword evidence="3" id="KW-1133">Transmembrane helix</keyword>
<keyword evidence="2" id="KW-0813">Transport</keyword>
<feature type="transmembrane region" description="Helical" evidence="3">
    <location>
        <begin position="112"/>
        <end position="134"/>
    </location>
</feature>